<evidence type="ECO:0000313" key="2">
    <source>
        <dbReference type="Proteomes" id="UP000250134"/>
    </source>
</evidence>
<reference evidence="1 2" key="1">
    <citation type="submission" date="2016-03" db="EMBL/GenBank/DDBJ databases">
        <title>Complete genome sequence of Thermococcus gorgonarius.</title>
        <authorList>
            <person name="Oger P.M."/>
        </authorList>
    </citation>
    <scope>NUCLEOTIDE SEQUENCE [LARGE SCALE GENOMIC DNA]</scope>
    <source>
        <strain evidence="1 2">W-12</strain>
    </source>
</reference>
<dbReference type="AlphaFoldDB" id="A0A2Z2MEW7"/>
<accession>A0A2Z2MEW7</accession>
<organism evidence="1 2">
    <name type="scientific">Thermococcus gorgonarius</name>
    <dbReference type="NCBI Taxonomy" id="71997"/>
    <lineage>
        <taxon>Archaea</taxon>
        <taxon>Methanobacteriati</taxon>
        <taxon>Methanobacteriota</taxon>
        <taxon>Thermococci</taxon>
        <taxon>Thermococcales</taxon>
        <taxon>Thermococcaceae</taxon>
        <taxon>Thermococcus</taxon>
    </lineage>
</organism>
<evidence type="ECO:0008006" key="3">
    <source>
        <dbReference type="Google" id="ProtNLM"/>
    </source>
</evidence>
<proteinExistence type="predicted"/>
<dbReference type="EMBL" id="CP014855">
    <property type="protein sequence ID" value="ASJ00548.1"/>
    <property type="molecule type" value="Genomic_DNA"/>
</dbReference>
<evidence type="ECO:0000313" key="1">
    <source>
        <dbReference type="EMBL" id="ASJ00548.1"/>
    </source>
</evidence>
<sequence length="205" mass="23541">MVFFCPFISNGKENEIRLSPEKSKGDTMATPRYGQGERETLGGSIEEIEGLDYKALLSYIINQEMKKAEMYNTLRLLSKDAVWDQRVTRLFKVMYEESVGNAERLLETFRKEFPGKNPADSGGHFLEVQLSEDRLRELAYSGNLEEILEHMIGAEKLTAEIYQYLMEKSENEKVKELLRSLSEVGLERARNLEEVLSSLQQEKGS</sequence>
<dbReference type="SUPFAM" id="SSF47240">
    <property type="entry name" value="Ferritin-like"/>
    <property type="match status" value="1"/>
</dbReference>
<gene>
    <name evidence="1" type="ORF">A3K92_03185</name>
</gene>
<dbReference type="InterPro" id="IPR012347">
    <property type="entry name" value="Ferritin-like"/>
</dbReference>
<dbReference type="KEGG" id="tgg:A3K92_03185"/>
<dbReference type="Proteomes" id="UP000250134">
    <property type="component" value="Chromosome"/>
</dbReference>
<keyword evidence="2" id="KW-1185">Reference proteome</keyword>
<dbReference type="InterPro" id="IPR009078">
    <property type="entry name" value="Ferritin-like_SF"/>
</dbReference>
<name>A0A2Z2MEW7_THEGO</name>
<protein>
    <recommendedName>
        <fullName evidence="3">Rubrerythrin</fullName>
    </recommendedName>
</protein>
<dbReference type="Gene3D" id="1.20.1260.10">
    <property type="match status" value="1"/>
</dbReference>